<keyword evidence="7 11" id="KW-0378">Hydrolase</keyword>
<dbReference type="SUPFAM" id="SSF51126">
    <property type="entry name" value="Pectin lyase-like"/>
    <property type="match status" value="1"/>
</dbReference>
<reference evidence="13" key="1">
    <citation type="journal article" date="2021" name="Nat. Commun.">
        <title>Genetic determinants of endophytism in the Arabidopsis root mycobiome.</title>
        <authorList>
            <person name="Mesny F."/>
            <person name="Miyauchi S."/>
            <person name="Thiergart T."/>
            <person name="Pickel B."/>
            <person name="Atanasova L."/>
            <person name="Karlsson M."/>
            <person name="Huettel B."/>
            <person name="Barry K.W."/>
            <person name="Haridas S."/>
            <person name="Chen C."/>
            <person name="Bauer D."/>
            <person name="Andreopoulos W."/>
            <person name="Pangilinan J."/>
            <person name="LaButti K."/>
            <person name="Riley R."/>
            <person name="Lipzen A."/>
            <person name="Clum A."/>
            <person name="Drula E."/>
            <person name="Henrissat B."/>
            <person name="Kohler A."/>
            <person name="Grigoriev I.V."/>
            <person name="Martin F.M."/>
            <person name="Hacquard S."/>
        </authorList>
    </citation>
    <scope>NUCLEOTIDE SEQUENCE</scope>
    <source>
        <strain evidence="13">MPI-CAGE-CH-0235</strain>
    </source>
</reference>
<comment type="catalytic activity">
    <reaction evidence="9 11">
        <text>[(1-&gt;4)-alpha-D-galacturonosyl methyl ester](n) + n H2O = [(1-&gt;4)-alpha-D-galacturonosyl](n) + n methanol + n H(+)</text>
        <dbReference type="Rhea" id="RHEA:22380"/>
        <dbReference type="Rhea" id="RHEA-COMP:14570"/>
        <dbReference type="Rhea" id="RHEA-COMP:14573"/>
        <dbReference type="ChEBI" id="CHEBI:15377"/>
        <dbReference type="ChEBI" id="CHEBI:15378"/>
        <dbReference type="ChEBI" id="CHEBI:17790"/>
        <dbReference type="ChEBI" id="CHEBI:140522"/>
        <dbReference type="ChEBI" id="CHEBI:140523"/>
        <dbReference type="EC" id="3.1.1.11"/>
    </reaction>
</comment>
<proteinExistence type="inferred from homology"/>
<evidence type="ECO:0000256" key="7">
    <source>
        <dbReference type="ARBA" id="ARBA00022801"/>
    </source>
</evidence>
<evidence type="ECO:0000313" key="13">
    <source>
        <dbReference type="EMBL" id="KAH7311298.1"/>
    </source>
</evidence>
<evidence type="ECO:0000256" key="10">
    <source>
        <dbReference type="PROSITE-ProRule" id="PRU10040"/>
    </source>
</evidence>
<keyword evidence="8 11" id="KW-0063">Aspartyl esterase</keyword>
<dbReference type="OrthoDB" id="2019149at2759"/>
<evidence type="ECO:0000256" key="4">
    <source>
        <dbReference type="ARBA" id="ARBA00013229"/>
    </source>
</evidence>
<comment type="function">
    <text evidence="11">Involved in maceration and soft-rotting of plant tissue.</text>
</comment>
<dbReference type="FunFam" id="2.160.20.10:FF:000014">
    <property type="entry name" value="Pectinesterase"/>
    <property type="match status" value="1"/>
</dbReference>
<dbReference type="GO" id="GO:0016829">
    <property type="term" value="F:lyase activity"/>
    <property type="evidence" value="ECO:0007669"/>
    <property type="project" value="UniProtKB-KW"/>
</dbReference>
<organism evidence="13 14">
    <name type="scientific">Stachybotrys elegans</name>
    <dbReference type="NCBI Taxonomy" id="80388"/>
    <lineage>
        <taxon>Eukaryota</taxon>
        <taxon>Fungi</taxon>
        <taxon>Dikarya</taxon>
        <taxon>Ascomycota</taxon>
        <taxon>Pezizomycotina</taxon>
        <taxon>Sordariomycetes</taxon>
        <taxon>Hypocreomycetidae</taxon>
        <taxon>Hypocreales</taxon>
        <taxon>Stachybotryaceae</taxon>
        <taxon>Stachybotrys</taxon>
    </lineage>
</organism>
<dbReference type="PANTHER" id="PTHR31321">
    <property type="entry name" value="ACYL-COA THIOESTER HYDROLASE YBHC-RELATED"/>
    <property type="match status" value="1"/>
</dbReference>
<gene>
    <name evidence="13" type="ORF">B0I35DRAFT_452626</name>
</gene>
<keyword evidence="5 11" id="KW-0964">Secreted</keyword>
<name>A0A8K0SP97_9HYPO</name>
<dbReference type="Pfam" id="PF01095">
    <property type="entry name" value="Pectinesterase"/>
    <property type="match status" value="1"/>
</dbReference>
<comment type="pathway">
    <text evidence="2 11">Glycan metabolism; pectin degradation; 2-dehydro-3-deoxy-D-gluconate from pectin: step 1/5.</text>
</comment>
<keyword evidence="6" id="KW-0732">Signal</keyword>
<accession>A0A8K0SP97</accession>
<comment type="similarity">
    <text evidence="3">Belongs to the pectinesterase family.</text>
</comment>
<dbReference type="PANTHER" id="PTHR31321:SF57">
    <property type="entry name" value="PECTINESTERASE 53-RELATED"/>
    <property type="match status" value="1"/>
</dbReference>
<dbReference type="EMBL" id="JAGPNK010000011">
    <property type="protein sequence ID" value="KAH7311298.1"/>
    <property type="molecule type" value="Genomic_DNA"/>
</dbReference>
<dbReference type="Proteomes" id="UP000813444">
    <property type="component" value="Unassembled WGS sequence"/>
</dbReference>
<dbReference type="InterPro" id="IPR033131">
    <property type="entry name" value="Pectinesterase_Asp_AS"/>
</dbReference>
<sequence length="335" mass="37052">MLPIFLHADGFDPSQCPERCVGNFARTRPKCGSIVVDLTGQYPGSHKTISSAVSALNTTTTSEQHIFVFPGVYHEQVYLGRLAGPLGIQGYTCDYRSYAENQAVVSYNLSRTTPGLTNNDQTATIRLWTANVTVHNLDVENTAGPAGAQALALSAQNTNQGFYGCVFKGYQDTIYANEGRQIYAKSYVNGAVDFIFGLRAVAWFDQVDIETIGPGWITANGRDADNNTSSYVFNNCHINGTSGQASTYLGRPWRQWSRVLFQSSELGDVVHPSGWSRWDDVQPVNNLEYAEYNNFGPGAMGERADFSTKLDTPKKIEELLGPDYEQESWVDTRYL</sequence>
<evidence type="ECO:0000256" key="1">
    <source>
        <dbReference type="ARBA" id="ARBA00004613"/>
    </source>
</evidence>
<dbReference type="GO" id="GO:0042545">
    <property type="term" value="P:cell wall modification"/>
    <property type="evidence" value="ECO:0007669"/>
    <property type="project" value="UniProtKB-UniRule"/>
</dbReference>
<evidence type="ECO:0000313" key="14">
    <source>
        <dbReference type="Proteomes" id="UP000813444"/>
    </source>
</evidence>
<comment type="subcellular location">
    <subcellularLocation>
        <location evidence="1 11">Secreted</location>
    </subcellularLocation>
</comment>
<dbReference type="UniPathway" id="UPA00545">
    <property type="reaction ID" value="UER00823"/>
</dbReference>
<dbReference type="EC" id="3.1.1.11" evidence="4 11"/>
<evidence type="ECO:0000256" key="11">
    <source>
        <dbReference type="RuleBase" id="RU000589"/>
    </source>
</evidence>
<feature type="domain" description="Pectinesterase catalytic" evidence="12">
    <location>
        <begin position="43"/>
        <end position="300"/>
    </location>
</feature>
<evidence type="ECO:0000259" key="12">
    <source>
        <dbReference type="Pfam" id="PF01095"/>
    </source>
</evidence>
<evidence type="ECO:0000256" key="2">
    <source>
        <dbReference type="ARBA" id="ARBA00005184"/>
    </source>
</evidence>
<evidence type="ECO:0000256" key="5">
    <source>
        <dbReference type="ARBA" id="ARBA00022525"/>
    </source>
</evidence>
<keyword evidence="11" id="KW-0961">Cell wall biogenesis/degradation</keyword>
<evidence type="ECO:0000256" key="8">
    <source>
        <dbReference type="ARBA" id="ARBA00023085"/>
    </source>
</evidence>
<dbReference type="Gene3D" id="2.160.20.10">
    <property type="entry name" value="Single-stranded right-handed beta-helix, Pectin lyase-like"/>
    <property type="match status" value="1"/>
</dbReference>
<feature type="active site" evidence="10">
    <location>
        <position position="193"/>
    </location>
</feature>
<dbReference type="GO" id="GO:0005576">
    <property type="term" value="C:extracellular region"/>
    <property type="evidence" value="ECO:0007669"/>
    <property type="project" value="UniProtKB-SubCell"/>
</dbReference>
<dbReference type="InterPro" id="IPR012334">
    <property type="entry name" value="Pectin_lyas_fold"/>
</dbReference>
<dbReference type="AlphaFoldDB" id="A0A8K0SP97"/>
<dbReference type="InterPro" id="IPR011050">
    <property type="entry name" value="Pectin_lyase_fold/virulence"/>
</dbReference>
<protein>
    <recommendedName>
        <fullName evidence="4 11">Pectinesterase</fullName>
        <ecNumber evidence="4 11">3.1.1.11</ecNumber>
    </recommendedName>
</protein>
<dbReference type="InterPro" id="IPR000070">
    <property type="entry name" value="Pectinesterase_cat"/>
</dbReference>
<dbReference type="PROSITE" id="PS00503">
    <property type="entry name" value="PECTINESTERASE_2"/>
    <property type="match status" value="1"/>
</dbReference>
<keyword evidence="13" id="KW-0456">Lyase</keyword>
<dbReference type="GO" id="GO:0045490">
    <property type="term" value="P:pectin catabolic process"/>
    <property type="evidence" value="ECO:0007669"/>
    <property type="project" value="UniProtKB-UniRule"/>
</dbReference>
<evidence type="ECO:0000256" key="3">
    <source>
        <dbReference type="ARBA" id="ARBA00008891"/>
    </source>
</evidence>
<comment type="caution">
    <text evidence="13">The sequence shown here is derived from an EMBL/GenBank/DDBJ whole genome shotgun (WGS) entry which is preliminary data.</text>
</comment>
<keyword evidence="14" id="KW-1185">Reference proteome</keyword>
<evidence type="ECO:0000256" key="6">
    <source>
        <dbReference type="ARBA" id="ARBA00022729"/>
    </source>
</evidence>
<evidence type="ECO:0000256" key="9">
    <source>
        <dbReference type="ARBA" id="ARBA00047928"/>
    </source>
</evidence>
<dbReference type="GO" id="GO:0030599">
    <property type="term" value="F:pectinesterase activity"/>
    <property type="evidence" value="ECO:0007669"/>
    <property type="project" value="UniProtKB-UniRule"/>
</dbReference>